<accession>A0ABS8G089</accession>
<dbReference type="Gene3D" id="3.40.50.150">
    <property type="entry name" value="Vaccinia Virus protein VP39"/>
    <property type="match status" value="1"/>
</dbReference>
<evidence type="ECO:0000313" key="2">
    <source>
        <dbReference type="EMBL" id="MCC2254842.1"/>
    </source>
</evidence>
<gene>
    <name evidence="2" type="ORF">LKD70_10495</name>
</gene>
<evidence type="ECO:0000313" key="3">
    <source>
        <dbReference type="Proteomes" id="UP001198151"/>
    </source>
</evidence>
<proteinExistence type="predicted"/>
<dbReference type="GO" id="GO:0032259">
    <property type="term" value="P:methylation"/>
    <property type="evidence" value="ECO:0007669"/>
    <property type="project" value="UniProtKB-KW"/>
</dbReference>
<dbReference type="InterPro" id="IPR050723">
    <property type="entry name" value="CFA/CMAS"/>
</dbReference>
<feature type="domain" description="Methyltransferase" evidence="1">
    <location>
        <begin position="71"/>
        <end position="146"/>
    </location>
</feature>
<dbReference type="InterPro" id="IPR029063">
    <property type="entry name" value="SAM-dependent_MTases_sf"/>
</dbReference>
<organism evidence="2 3">
    <name type="scientific">Ruminococcus turbiniformis</name>
    <dbReference type="NCBI Taxonomy" id="2881258"/>
    <lineage>
        <taxon>Bacteria</taxon>
        <taxon>Bacillati</taxon>
        <taxon>Bacillota</taxon>
        <taxon>Clostridia</taxon>
        <taxon>Eubacteriales</taxon>
        <taxon>Oscillospiraceae</taxon>
        <taxon>Ruminococcus</taxon>
    </lineage>
</organism>
<dbReference type="SUPFAM" id="SSF53335">
    <property type="entry name" value="S-adenosyl-L-methionine-dependent methyltransferases"/>
    <property type="match status" value="1"/>
</dbReference>
<dbReference type="EMBL" id="JAJEQX010000017">
    <property type="protein sequence ID" value="MCC2254842.1"/>
    <property type="molecule type" value="Genomic_DNA"/>
</dbReference>
<name>A0ABS8G089_9FIRM</name>
<dbReference type="RefSeq" id="WP_227707982.1">
    <property type="nucleotide sequence ID" value="NZ_JAJEQX010000017.1"/>
</dbReference>
<dbReference type="Pfam" id="PF13649">
    <property type="entry name" value="Methyltransf_25"/>
    <property type="match status" value="1"/>
</dbReference>
<dbReference type="InterPro" id="IPR041698">
    <property type="entry name" value="Methyltransf_25"/>
</dbReference>
<reference evidence="2 3" key="1">
    <citation type="submission" date="2021-10" db="EMBL/GenBank/DDBJ databases">
        <title>Anaerobic single-cell dispensing facilitates the cultivation of human gut bacteria.</title>
        <authorList>
            <person name="Afrizal A."/>
        </authorList>
    </citation>
    <scope>NUCLEOTIDE SEQUENCE [LARGE SCALE GENOMIC DNA]</scope>
    <source>
        <strain evidence="2 3">CLA-AA-H200</strain>
    </source>
</reference>
<sequence length="300" mass="34200">MNENNAVDLNYFISMQESQPANRPDHSAKMWDQRAEVWERERGCNRKGNERVTSAVDFLTQRGVLCPEYDVVDIGCGPGRFVAAFAEHVHSALGLDLSAKMTEHGMKYIREKGLTNAQIRTCDFQTLDIDSAGYRGAFDLVFSSMTPAIHGMNGLMKSIGMSRAYCCSVTHLSVNNPLKNRISKELFGKGPKAQWTGRWFYSQFNVLYLMGYYPETSYQNRHQESRIRADEEYADLIMESILPDSERSAENAGRILEWLKSHADEDGTLCEVTDTCYGRILWDVRNKTERPEYRSADQEG</sequence>
<protein>
    <submittedName>
        <fullName evidence="2">Class I SAM-dependent methyltransferase</fullName>
    </submittedName>
</protein>
<comment type="caution">
    <text evidence="2">The sequence shown here is derived from an EMBL/GenBank/DDBJ whole genome shotgun (WGS) entry which is preliminary data.</text>
</comment>
<dbReference type="CDD" id="cd02440">
    <property type="entry name" value="AdoMet_MTases"/>
    <property type="match status" value="1"/>
</dbReference>
<keyword evidence="2" id="KW-0489">Methyltransferase</keyword>
<dbReference type="PANTHER" id="PTHR43667">
    <property type="entry name" value="CYCLOPROPANE-FATTY-ACYL-PHOSPHOLIPID SYNTHASE"/>
    <property type="match status" value="1"/>
</dbReference>
<dbReference type="Proteomes" id="UP001198151">
    <property type="component" value="Unassembled WGS sequence"/>
</dbReference>
<keyword evidence="2" id="KW-0808">Transferase</keyword>
<dbReference type="GO" id="GO:0008168">
    <property type="term" value="F:methyltransferase activity"/>
    <property type="evidence" value="ECO:0007669"/>
    <property type="project" value="UniProtKB-KW"/>
</dbReference>
<dbReference type="PANTHER" id="PTHR43667:SF2">
    <property type="entry name" value="FATTY ACID C-METHYL TRANSFERASE"/>
    <property type="match status" value="1"/>
</dbReference>
<evidence type="ECO:0000259" key="1">
    <source>
        <dbReference type="Pfam" id="PF13649"/>
    </source>
</evidence>
<keyword evidence="3" id="KW-1185">Reference proteome</keyword>